<keyword evidence="2" id="KW-1185">Reference proteome</keyword>
<comment type="caution">
    <text evidence="1">The sequence shown here is derived from an EMBL/GenBank/DDBJ whole genome shotgun (WGS) entry which is preliminary data.</text>
</comment>
<sequence length="111" mass="13355">MKRYLYIYHQYGKRGQVFYQHLDDVMKRAFWDSEWGFAWVEKIIDTFTGEQYVFSPKATDPDKCRDVYLYWYKKGWISEDEMPAEVAKQITPRKKTTTFSFGDLLAKIISI</sequence>
<evidence type="ECO:0000313" key="2">
    <source>
        <dbReference type="Proteomes" id="UP000294937"/>
    </source>
</evidence>
<dbReference type="OrthoDB" id="9802739at2"/>
<reference evidence="1 2" key="1">
    <citation type="submission" date="2019-03" db="EMBL/GenBank/DDBJ databases">
        <title>Genomic Encyclopedia of Type Strains, Phase IV (KMG-IV): sequencing the most valuable type-strain genomes for metagenomic binning, comparative biology and taxonomic classification.</title>
        <authorList>
            <person name="Goeker M."/>
        </authorList>
    </citation>
    <scope>NUCLEOTIDE SEQUENCE [LARGE SCALE GENOMIC DNA]</scope>
    <source>
        <strain evidence="1 2">DSM 45707</strain>
    </source>
</reference>
<proteinExistence type="predicted"/>
<dbReference type="AlphaFoldDB" id="A0A4R3L8R5"/>
<name>A0A4R3L8R5_9BACL</name>
<dbReference type="Proteomes" id="UP000294937">
    <property type="component" value="Unassembled WGS sequence"/>
</dbReference>
<accession>A0A4R3L8R5</accession>
<gene>
    <name evidence="1" type="ORF">EDD58_10164</name>
</gene>
<protein>
    <submittedName>
        <fullName evidence="1">Uncharacterized protein</fullName>
    </submittedName>
</protein>
<evidence type="ECO:0000313" key="1">
    <source>
        <dbReference type="EMBL" id="TCS96431.1"/>
    </source>
</evidence>
<dbReference type="EMBL" id="SMAG01000001">
    <property type="protein sequence ID" value="TCS96431.1"/>
    <property type="molecule type" value="Genomic_DNA"/>
</dbReference>
<organism evidence="1 2">
    <name type="scientific">Hazenella coriacea</name>
    <dbReference type="NCBI Taxonomy" id="1179467"/>
    <lineage>
        <taxon>Bacteria</taxon>
        <taxon>Bacillati</taxon>
        <taxon>Bacillota</taxon>
        <taxon>Bacilli</taxon>
        <taxon>Bacillales</taxon>
        <taxon>Thermoactinomycetaceae</taxon>
        <taxon>Hazenella</taxon>
    </lineage>
</organism>
<dbReference type="RefSeq" id="WP_131922853.1">
    <property type="nucleotide sequence ID" value="NZ_SMAG01000001.1"/>
</dbReference>